<feature type="region of interest" description="Disordered" evidence="1">
    <location>
        <begin position="1"/>
        <end position="20"/>
    </location>
</feature>
<evidence type="ECO:0000256" key="2">
    <source>
        <dbReference type="SAM" id="Phobius"/>
    </source>
</evidence>
<dbReference type="Proteomes" id="UP001597307">
    <property type="component" value="Unassembled WGS sequence"/>
</dbReference>
<dbReference type="RefSeq" id="WP_343878448.1">
    <property type="nucleotide sequence ID" value="NZ_BAAAIJ010000019.1"/>
</dbReference>
<comment type="caution">
    <text evidence="3">The sequence shown here is derived from an EMBL/GenBank/DDBJ whole genome shotgun (WGS) entry which is preliminary data.</text>
</comment>
<gene>
    <name evidence="3" type="ORF">ACFSFX_09880</name>
</gene>
<accession>A0ABW4Q836</accession>
<keyword evidence="4" id="KW-1185">Reference proteome</keyword>
<feature type="transmembrane region" description="Helical" evidence="2">
    <location>
        <begin position="75"/>
        <end position="93"/>
    </location>
</feature>
<evidence type="ECO:0000313" key="3">
    <source>
        <dbReference type="EMBL" id="MFD1846906.1"/>
    </source>
</evidence>
<feature type="transmembrane region" description="Helical" evidence="2">
    <location>
        <begin position="105"/>
        <end position="126"/>
    </location>
</feature>
<feature type="transmembrane region" description="Helical" evidence="2">
    <location>
        <begin position="146"/>
        <end position="165"/>
    </location>
</feature>
<feature type="transmembrane region" description="Helical" evidence="2">
    <location>
        <begin position="33"/>
        <end position="55"/>
    </location>
</feature>
<sequence length="170" mass="17667">MRSSSPDAEQAGSYPPPVYSVTTEDTAVPPTSLLWWASTMVGLGLLMGVAWWFVAPGGGLYGDPAPEDAALVADLTLGGLQLVVGIVVGWLLVQRTDLPGAWQRIGAAIGGSILGSVLAVLIGQWLGMMFAADPDFVLLSPGVAAIWPGAAALVVFVSTLIELAWGRRRP</sequence>
<proteinExistence type="predicted"/>
<dbReference type="EMBL" id="JBHUGA010000032">
    <property type="protein sequence ID" value="MFD1846906.1"/>
    <property type="molecule type" value="Genomic_DNA"/>
</dbReference>
<name>A0ABW4Q836_9MICC</name>
<reference evidence="4" key="1">
    <citation type="journal article" date="2019" name="Int. J. Syst. Evol. Microbiol.">
        <title>The Global Catalogue of Microorganisms (GCM) 10K type strain sequencing project: providing services to taxonomists for standard genome sequencing and annotation.</title>
        <authorList>
            <consortium name="The Broad Institute Genomics Platform"/>
            <consortium name="The Broad Institute Genome Sequencing Center for Infectious Disease"/>
            <person name="Wu L."/>
            <person name="Ma J."/>
        </authorList>
    </citation>
    <scope>NUCLEOTIDE SEQUENCE [LARGE SCALE GENOMIC DNA]</scope>
    <source>
        <strain evidence="4">JCM 11496</strain>
    </source>
</reference>
<keyword evidence="2" id="KW-0812">Transmembrane</keyword>
<evidence type="ECO:0000256" key="1">
    <source>
        <dbReference type="SAM" id="MobiDB-lite"/>
    </source>
</evidence>
<keyword evidence="2" id="KW-0472">Membrane</keyword>
<keyword evidence="2" id="KW-1133">Transmembrane helix</keyword>
<protein>
    <submittedName>
        <fullName evidence="3">Uncharacterized protein</fullName>
    </submittedName>
</protein>
<organism evidence="3 4">
    <name type="scientific">Arthrobacter flavus</name>
    <dbReference type="NCBI Taxonomy" id="95172"/>
    <lineage>
        <taxon>Bacteria</taxon>
        <taxon>Bacillati</taxon>
        <taxon>Actinomycetota</taxon>
        <taxon>Actinomycetes</taxon>
        <taxon>Micrococcales</taxon>
        <taxon>Micrococcaceae</taxon>
        <taxon>Arthrobacter</taxon>
    </lineage>
</organism>
<evidence type="ECO:0000313" key="4">
    <source>
        <dbReference type="Proteomes" id="UP001597307"/>
    </source>
</evidence>